<dbReference type="GO" id="GO:0016740">
    <property type="term" value="F:transferase activity"/>
    <property type="evidence" value="ECO:0007669"/>
    <property type="project" value="UniProtKB-KW"/>
</dbReference>
<comment type="caution">
    <text evidence="2">The sequence shown here is derived from an EMBL/GenBank/DDBJ whole genome shotgun (WGS) entry which is preliminary data.</text>
</comment>
<organism evidence="2 3">
    <name type="scientific">Caproiciproducens faecalis</name>
    <dbReference type="NCBI Taxonomy" id="2820301"/>
    <lineage>
        <taxon>Bacteria</taxon>
        <taxon>Bacillati</taxon>
        <taxon>Bacillota</taxon>
        <taxon>Clostridia</taxon>
        <taxon>Eubacteriales</taxon>
        <taxon>Acutalibacteraceae</taxon>
        <taxon>Caproiciproducens</taxon>
    </lineage>
</organism>
<dbReference type="NCBIfam" id="TIGR00268">
    <property type="entry name" value="ATP-dependent sacrificial sulfur transferase LarE"/>
    <property type="match status" value="1"/>
</dbReference>
<evidence type="ECO:0000259" key="1">
    <source>
        <dbReference type="Pfam" id="PF00733"/>
    </source>
</evidence>
<dbReference type="CDD" id="cd01990">
    <property type="entry name" value="LarE-like"/>
    <property type="match status" value="1"/>
</dbReference>
<dbReference type="PANTHER" id="PTHR43169:SF2">
    <property type="entry name" value="NAD_GMP SYNTHASE DOMAIN-CONTAINING PROTEIN"/>
    <property type="match status" value="1"/>
</dbReference>
<dbReference type="InterPro" id="IPR005232">
    <property type="entry name" value="LarE"/>
</dbReference>
<dbReference type="PANTHER" id="PTHR43169">
    <property type="entry name" value="EXSB FAMILY PROTEIN"/>
    <property type="match status" value="1"/>
</dbReference>
<protein>
    <submittedName>
        <fullName evidence="2">ATP-dependent sacrificial sulfur transferase LarE</fullName>
    </submittedName>
</protein>
<dbReference type="PIRSF" id="PIRSF006661">
    <property type="entry name" value="PP-lp_UCP006661"/>
    <property type="match status" value="1"/>
</dbReference>
<dbReference type="InterPro" id="IPR001962">
    <property type="entry name" value="Asn_synthase"/>
</dbReference>
<dbReference type="EMBL" id="JAGFNZ010000003">
    <property type="protein sequence ID" value="MBW7573078.1"/>
    <property type="molecule type" value="Genomic_DNA"/>
</dbReference>
<accession>A0ABS7DP80</accession>
<sequence length="248" mass="27865">MDLKTFFEQNPRAALAFSGGVDSSYLLYAAKQYGCDVHAYFIKSAFQPQFELDDARRLAEQLHVPFTVAEFNALENPQVVANDELRCYYCKTTLFTQLRKLAAKDGCTLLMDGTNASDSFEGRPGMRALQELDVRSPLRECGLTKADIRELSRKAGLFTSEKPSYACLATRVPTGTAITEDMLQKVEQGENRMFAMGFTDFRIRLFHGAAKIQLPENQFSMAIEKKNELNQALAPYFDGVLLDLTPRV</sequence>
<dbReference type="InterPro" id="IPR014729">
    <property type="entry name" value="Rossmann-like_a/b/a_fold"/>
</dbReference>
<dbReference type="Pfam" id="PF00733">
    <property type="entry name" value="Asn_synthase"/>
    <property type="match status" value="1"/>
</dbReference>
<dbReference type="RefSeq" id="WP_219965478.1">
    <property type="nucleotide sequence ID" value="NZ_JAGFNZ010000003.1"/>
</dbReference>
<evidence type="ECO:0000313" key="3">
    <source>
        <dbReference type="Proteomes" id="UP000719942"/>
    </source>
</evidence>
<dbReference type="InterPro" id="IPR052188">
    <property type="entry name" value="Ni-pincer_cofactor_biosynth"/>
</dbReference>
<keyword evidence="3" id="KW-1185">Reference proteome</keyword>
<keyword evidence="2" id="KW-0808">Transferase</keyword>
<gene>
    <name evidence="2" type="primary">larE</name>
    <name evidence="2" type="ORF">J5W02_09655</name>
</gene>
<name>A0ABS7DP80_9FIRM</name>
<feature type="domain" description="Asparagine synthetase" evidence="1">
    <location>
        <begin position="14"/>
        <end position="129"/>
    </location>
</feature>
<dbReference type="Gene3D" id="3.40.50.620">
    <property type="entry name" value="HUPs"/>
    <property type="match status" value="1"/>
</dbReference>
<reference evidence="2 3" key="1">
    <citation type="submission" date="2021-03" db="EMBL/GenBank/DDBJ databases">
        <title>Caproiciproducens sp. nov. isolated from feces of cow.</title>
        <authorList>
            <person name="Choi J.-Y."/>
        </authorList>
    </citation>
    <scope>NUCLEOTIDE SEQUENCE [LARGE SCALE GENOMIC DNA]</scope>
    <source>
        <strain evidence="2 3">AGMB10547</strain>
    </source>
</reference>
<dbReference type="SUPFAM" id="SSF52402">
    <property type="entry name" value="Adenine nucleotide alpha hydrolases-like"/>
    <property type="match status" value="1"/>
</dbReference>
<dbReference type="Proteomes" id="UP000719942">
    <property type="component" value="Unassembled WGS sequence"/>
</dbReference>
<proteinExistence type="predicted"/>
<evidence type="ECO:0000313" key="2">
    <source>
        <dbReference type="EMBL" id="MBW7573078.1"/>
    </source>
</evidence>